<accession>A0A0D2FSC1</accession>
<feature type="compositionally biased region" description="Low complexity" evidence="1">
    <location>
        <begin position="43"/>
        <end position="61"/>
    </location>
</feature>
<sequence>MKLPSALLAVAQLLALNRLALGAPVTEADRSLDVHRFRARYPSDGVQSTDGSSSSSAPPSQLHLHEPLPYETDEQDQDQDQDGASPSSSIPSRYQSTLLARRLLHLSSHGDLITVFPAAANLSSRIPASVASTPIGLPEYIATCEKEGESSHAADPTILSLKISTATRNAEAGSNATLSLSWWDEFIHLTGHAPFALANLPRLSLTGYLEEIPPEDSPARALEACFVHKHKDSVMWLPGRKWAAHEGVWTRLVVQQAYWIGGFGDKNYIGWLDPEEWRAVRKDEWEAVRLPGEKD</sequence>
<evidence type="ECO:0000256" key="2">
    <source>
        <dbReference type="SAM" id="SignalP"/>
    </source>
</evidence>
<name>A0A0D2FSC1_9EURO</name>
<gene>
    <name evidence="4" type="ORF">PV04_03480</name>
</gene>
<keyword evidence="5" id="KW-1185">Reference proteome</keyword>
<feature type="domain" description="CREG-like beta-barrel" evidence="3">
    <location>
        <begin position="94"/>
        <end position="277"/>
    </location>
</feature>
<feature type="chain" id="PRO_5002242328" description="CREG-like beta-barrel domain-containing protein" evidence="2">
    <location>
        <begin position="23"/>
        <end position="295"/>
    </location>
</feature>
<dbReference type="InterPro" id="IPR055343">
    <property type="entry name" value="CREG_beta-barrel"/>
</dbReference>
<evidence type="ECO:0000256" key="1">
    <source>
        <dbReference type="SAM" id="MobiDB-lite"/>
    </source>
</evidence>
<proteinExistence type="predicted"/>
<evidence type="ECO:0000313" key="5">
    <source>
        <dbReference type="Proteomes" id="UP000054266"/>
    </source>
</evidence>
<feature type="region of interest" description="Disordered" evidence="1">
    <location>
        <begin position="42"/>
        <end position="65"/>
    </location>
</feature>
<dbReference type="AlphaFoldDB" id="A0A0D2FSC1"/>
<protein>
    <recommendedName>
        <fullName evidence="3">CREG-like beta-barrel domain-containing protein</fullName>
    </recommendedName>
</protein>
<reference evidence="4 5" key="1">
    <citation type="submission" date="2015-01" db="EMBL/GenBank/DDBJ databases">
        <title>The Genome Sequence of Capronia semiimmersa CBS27337.</title>
        <authorList>
            <consortium name="The Broad Institute Genomics Platform"/>
            <person name="Cuomo C."/>
            <person name="de Hoog S."/>
            <person name="Gorbushina A."/>
            <person name="Stielow B."/>
            <person name="Teixiera M."/>
            <person name="Abouelleil A."/>
            <person name="Chapman S.B."/>
            <person name="Priest M."/>
            <person name="Young S.K."/>
            <person name="Wortman J."/>
            <person name="Nusbaum C."/>
            <person name="Birren B."/>
        </authorList>
    </citation>
    <scope>NUCLEOTIDE SEQUENCE [LARGE SCALE GENOMIC DNA]</scope>
    <source>
        <strain evidence="4 5">CBS 27337</strain>
    </source>
</reference>
<feature type="compositionally biased region" description="Acidic residues" evidence="1">
    <location>
        <begin position="72"/>
        <end position="81"/>
    </location>
</feature>
<dbReference type="Proteomes" id="UP000054266">
    <property type="component" value="Unassembled WGS sequence"/>
</dbReference>
<keyword evidence="2" id="KW-0732">Signal</keyword>
<dbReference type="PANTHER" id="PTHR37273:SF1">
    <property type="entry name" value="ADL397C-AP"/>
    <property type="match status" value="1"/>
</dbReference>
<feature type="signal peptide" evidence="2">
    <location>
        <begin position="1"/>
        <end position="22"/>
    </location>
</feature>
<dbReference type="STRING" id="5601.A0A0D2FSC1"/>
<dbReference type="HOGENOM" id="CLU_056802_1_0_1"/>
<evidence type="ECO:0000313" key="4">
    <source>
        <dbReference type="EMBL" id="KIW71298.1"/>
    </source>
</evidence>
<dbReference type="EMBL" id="KN846957">
    <property type="protein sequence ID" value="KIW71298.1"/>
    <property type="molecule type" value="Genomic_DNA"/>
</dbReference>
<dbReference type="InterPro" id="IPR012349">
    <property type="entry name" value="Split_barrel_FMN-bd"/>
</dbReference>
<dbReference type="Gene3D" id="2.30.110.10">
    <property type="entry name" value="Electron Transport, Fmn-binding Protein, Chain A"/>
    <property type="match status" value="1"/>
</dbReference>
<evidence type="ECO:0000259" key="3">
    <source>
        <dbReference type="Pfam" id="PF13883"/>
    </source>
</evidence>
<dbReference type="Pfam" id="PF13883">
    <property type="entry name" value="CREG_beta-barrel"/>
    <property type="match status" value="1"/>
</dbReference>
<organism evidence="4 5">
    <name type="scientific">Phialophora macrospora</name>
    <dbReference type="NCBI Taxonomy" id="1851006"/>
    <lineage>
        <taxon>Eukaryota</taxon>
        <taxon>Fungi</taxon>
        <taxon>Dikarya</taxon>
        <taxon>Ascomycota</taxon>
        <taxon>Pezizomycotina</taxon>
        <taxon>Eurotiomycetes</taxon>
        <taxon>Chaetothyriomycetidae</taxon>
        <taxon>Chaetothyriales</taxon>
        <taxon>Herpotrichiellaceae</taxon>
        <taxon>Phialophora</taxon>
    </lineage>
</organism>
<feature type="region of interest" description="Disordered" evidence="1">
    <location>
        <begin position="72"/>
        <end position="91"/>
    </location>
</feature>
<dbReference type="SUPFAM" id="SSF50475">
    <property type="entry name" value="FMN-binding split barrel"/>
    <property type="match status" value="1"/>
</dbReference>
<dbReference type="PANTHER" id="PTHR37273">
    <property type="entry name" value="CHROMOSOME 8, WHOLE GENOME SHOTGUN SEQUENCE"/>
    <property type="match status" value="1"/>
</dbReference>